<organism evidence="2 3">
    <name type="scientific">Sphingobacterium spiritivorum ATCC 33300</name>
    <dbReference type="NCBI Taxonomy" id="525372"/>
    <lineage>
        <taxon>Bacteria</taxon>
        <taxon>Pseudomonadati</taxon>
        <taxon>Bacteroidota</taxon>
        <taxon>Sphingobacteriia</taxon>
        <taxon>Sphingobacteriales</taxon>
        <taxon>Sphingobacteriaceae</taxon>
        <taxon>Sphingobacterium</taxon>
    </lineage>
</organism>
<name>C2FYY0_SPHSI</name>
<comment type="caution">
    <text evidence="2">The sequence shown here is derived from an EMBL/GenBank/DDBJ whole genome shotgun (WGS) entry which is preliminary data.</text>
</comment>
<reference evidence="2 3" key="1">
    <citation type="submission" date="2009-01" db="EMBL/GenBank/DDBJ databases">
        <authorList>
            <person name="Qin X."/>
            <person name="Bachman B."/>
            <person name="Battles P."/>
            <person name="Bell A."/>
            <person name="Bess C."/>
            <person name="Bickham C."/>
            <person name="Chaboub L."/>
            <person name="Chen D."/>
            <person name="Coyle M."/>
            <person name="Deiros D.R."/>
            <person name="Dinh H."/>
            <person name="Forbes L."/>
            <person name="Fowler G."/>
            <person name="Francisco L."/>
            <person name="Fu Q."/>
            <person name="Gubbala S."/>
            <person name="Hale W."/>
            <person name="Han Y."/>
            <person name="Hemphill L."/>
            <person name="Highlander S.K."/>
            <person name="Hirani K."/>
            <person name="Hogues M."/>
            <person name="Jackson L."/>
            <person name="Jakkamsetti A."/>
            <person name="Javaid M."/>
            <person name="Jiang H."/>
            <person name="Korchina V."/>
            <person name="Kovar C."/>
            <person name="Lara F."/>
            <person name="Lee S."/>
            <person name="Mata R."/>
            <person name="Mathew T."/>
            <person name="Moen C."/>
            <person name="Morales K."/>
            <person name="Munidasa M."/>
            <person name="Nazareth L."/>
            <person name="Ngo R."/>
            <person name="Nguyen L."/>
            <person name="Okwuonu G."/>
            <person name="Ongeri F."/>
            <person name="Patil S."/>
            <person name="Petrosino J."/>
            <person name="Pham C."/>
            <person name="Pham P."/>
            <person name="Pu L.-L."/>
            <person name="Puazo M."/>
            <person name="Raj R."/>
            <person name="Reid J."/>
            <person name="Rouhana J."/>
            <person name="Saada N."/>
            <person name="Shang Y."/>
            <person name="Simmons D."/>
            <person name="Thornton R."/>
            <person name="Warren J."/>
            <person name="Weissenberger G."/>
            <person name="Zhang J."/>
            <person name="Zhang L."/>
            <person name="Zhou C."/>
            <person name="Zhu D."/>
            <person name="Muzny D."/>
            <person name="Worley K."/>
            <person name="Gibbs R."/>
        </authorList>
    </citation>
    <scope>NUCLEOTIDE SEQUENCE [LARGE SCALE GENOMIC DNA]</scope>
    <source>
        <strain evidence="2 3">ATCC 33300</strain>
    </source>
</reference>
<dbReference type="AlphaFoldDB" id="C2FYY0"/>
<gene>
    <name evidence="2" type="ORF">HMPREF0765_2536</name>
</gene>
<accession>C2FYY0</accession>
<keyword evidence="1" id="KW-0472">Membrane</keyword>
<evidence type="ECO:0000313" key="2">
    <source>
        <dbReference type="EMBL" id="EEI91822.1"/>
    </source>
</evidence>
<keyword evidence="1" id="KW-0812">Transmembrane</keyword>
<evidence type="ECO:0000256" key="1">
    <source>
        <dbReference type="SAM" id="Phobius"/>
    </source>
</evidence>
<sequence>MLHFAPLAFSFLVKSVPFYFFFKLKVNNIKNKDLLNAEPKFILVQKIAINSYFVGFYVFECGVF</sequence>
<feature type="transmembrane region" description="Helical" evidence="1">
    <location>
        <begin position="6"/>
        <end position="22"/>
    </location>
</feature>
<proteinExistence type="predicted"/>
<dbReference type="HOGENOM" id="CLU_2865526_0_0_10"/>
<dbReference type="Proteomes" id="UP000006241">
    <property type="component" value="Unassembled WGS sequence"/>
</dbReference>
<protein>
    <submittedName>
        <fullName evidence="2">Uncharacterized protein</fullName>
    </submittedName>
</protein>
<dbReference type="EMBL" id="ACHB01000061">
    <property type="protein sequence ID" value="EEI91822.1"/>
    <property type="molecule type" value="Genomic_DNA"/>
</dbReference>
<keyword evidence="1" id="KW-1133">Transmembrane helix</keyword>
<evidence type="ECO:0000313" key="3">
    <source>
        <dbReference type="Proteomes" id="UP000006241"/>
    </source>
</evidence>